<dbReference type="AlphaFoldDB" id="F0WDT8"/>
<dbReference type="Gene3D" id="3.60.10.10">
    <property type="entry name" value="Endonuclease/exonuclease/phosphatase"/>
    <property type="match status" value="1"/>
</dbReference>
<dbReference type="PANTHER" id="PTHR12121:SF31">
    <property type="entry name" value="FAMILY PROTEIN, PUTATIVE, EXPRESSED-RELATED"/>
    <property type="match status" value="1"/>
</dbReference>
<dbReference type="InterPro" id="IPR050410">
    <property type="entry name" value="CCR4/nocturin_mRNA_transcr"/>
</dbReference>
<sequence length="328" mass="38149">MYVNRMFQTARKRAAQSSPRQISLMTFNILAPCYFRHGGLLESDFEQVYVTRAQEIVQFIHKQCCDVICLQEYWFNQSYERIFHSAFQHSHTIHTIKRPGIKQDGLAILVNKQKLDIQFVNPIQAGDRVAMMMHLTLKQPYQSFLLINSHLTFPHGQEYKEIRLSQIQLVLNSVQGYMEQHNLQVPVLLCGDFNDHNDPVHQKVLDNGYRSVFEVVHGREARITHCNHKNREVGVDFIFASGLSTENGKKSTFQLYPLCCDLLPRHLPDTARLKRPSFGHDWSTIECPLEMPLEQCKETHEQLVDYWSLLSDHRPLLAIFDARKSVLS</sequence>
<organism evidence="2">
    <name type="scientific">Albugo laibachii Nc14</name>
    <dbReference type="NCBI Taxonomy" id="890382"/>
    <lineage>
        <taxon>Eukaryota</taxon>
        <taxon>Sar</taxon>
        <taxon>Stramenopiles</taxon>
        <taxon>Oomycota</taxon>
        <taxon>Peronosporomycetes</taxon>
        <taxon>Albuginales</taxon>
        <taxon>Albuginaceae</taxon>
        <taxon>Albugo</taxon>
    </lineage>
</organism>
<evidence type="ECO:0000313" key="2">
    <source>
        <dbReference type="EMBL" id="CCA19365.1"/>
    </source>
</evidence>
<dbReference type="InterPro" id="IPR036691">
    <property type="entry name" value="Endo/exonu/phosph_ase_sf"/>
</dbReference>
<feature type="domain" description="Endonuclease/exonuclease/phosphatase" evidence="1">
    <location>
        <begin position="52"/>
        <end position="244"/>
    </location>
</feature>
<dbReference type="HOGENOM" id="CLU_728573_0_0_1"/>
<protein>
    <submittedName>
        <fullName evidence="2">Uncharacterized protein AlNc14C69G4806</fullName>
    </submittedName>
</protein>
<accession>F0WDT8</accession>
<name>F0WDT8_9STRA</name>
<reference evidence="2" key="1">
    <citation type="journal article" date="2011" name="PLoS Biol.">
        <title>Gene gain and loss during evolution of obligate parasitism in the white rust pathogen of Arabidopsis thaliana.</title>
        <authorList>
            <person name="Kemen E."/>
            <person name="Gardiner A."/>
            <person name="Schultz-Larsen T."/>
            <person name="Kemen A.C."/>
            <person name="Balmuth A.L."/>
            <person name="Robert-Seilaniantz A."/>
            <person name="Bailey K."/>
            <person name="Holub E."/>
            <person name="Studholme D.J."/>
            <person name="Maclean D."/>
            <person name="Jones J.D."/>
        </authorList>
    </citation>
    <scope>NUCLEOTIDE SEQUENCE</scope>
</reference>
<dbReference type="InterPro" id="IPR005135">
    <property type="entry name" value="Endo/exonuclease/phosphatase"/>
</dbReference>
<dbReference type="Pfam" id="PF03372">
    <property type="entry name" value="Exo_endo_phos"/>
    <property type="match status" value="1"/>
</dbReference>
<proteinExistence type="predicted"/>
<reference evidence="2" key="2">
    <citation type="submission" date="2011-02" db="EMBL/GenBank/DDBJ databases">
        <authorList>
            <person name="MacLean D."/>
        </authorList>
    </citation>
    <scope>NUCLEOTIDE SEQUENCE</scope>
</reference>
<dbReference type="PANTHER" id="PTHR12121">
    <property type="entry name" value="CARBON CATABOLITE REPRESSOR PROTEIN 4"/>
    <property type="match status" value="1"/>
</dbReference>
<evidence type="ECO:0000259" key="1">
    <source>
        <dbReference type="Pfam" id="PF03372"/>
    </source>
</evidence>
<gene>
    <name evidence="2" type="primary">AlNc14C69G4806</name>
    <name evidence="2" type="ORF">ALNC14_055080</name>
</gene>
<dbReference type="GO" id="GO:0000175">
    <property type="term" value="F:3'-5'-RNA exonuclease activity"/>
    <property type="evidence" value="ECO:0007669"/>
    <property type="project" value="TreeGrafter"/>
</dbReference>
<dbReference type="SUPFAM" id="SSF56219">
    <property type="entry name" value="DNase I-like"/>
    <property type="match status" value="1"/>
</dbReference>
<dbReference type="EMBL" id="FR824114">
    <property type="protein sequence ID" value="CCA19365.1"/>
    <property type="molecule type" value="Genomic_DNA"/>
</dbReference>